<protein>
    <submittedName>
        <fullName evidence="1">Uncharacterized protein</fullName>
    </submittedName>
</protein>
<evidence type="ECO:0000313" key="2">
    <source>
        <dbReference type="Proteomes" id="UP001396334"/>
    </source>
</evidence>
<dbReference type="EMBL" id="JBBPBN010000011">
    <property type="protein sequence ID" value="KAK9028569.1"/>
    <property type="molecule type" value="Genomic_DNA"/>
</dbReference>
<name>A0ABR2SUC5_9ROSI</name>
<accession>A0ABR2SUC5</accession>
<comment type="caution">
    <text evidence="1">The sequence shown here is derived from an EMBL/GenBank/DDBJ whole genome shotgun (WGS) entry which is preliminary data.</text>
</comment>
<gene>
    <name evidence="1" type="ORF">V6N11_025725</name>
</gene>
<evidence type="ECO:0000313" key="1">
    <source>
        <dbReference type="EMBL" id="KAK9028569.1"/>
    </source>
</evidence>
<reference evidence="1 2" key="1">
    <citation type="journal article" date="2024" name="G3 (Bethesda)">
        <title>Genome assembly of Hibiscus sabdariffa L. provides insights into metabolisms of medicinal natural products.</title>
        <authorList>
            <person name="Kim T."/>
        </authorList>
    </citation>
    <scope>NUCLEOTIDE SEQUENCE [LARGE SCALE GENOMIC DNA]</scope>
    <source>
        <strain evidence="1">TK-2024</strain>
        <tissue evidence="1">Old leaves</tissue>
    </source>
</reference>
<dbReference type="Proteomes" id="UP001396334">
    <property type="component" value="Unassembled WGS sequence"/>
</dbReference>
<keyword evidence="2" id="KW-1185">Reference proteome</keyword>
<organism evidence="1 2">
    <name type="scientific">Hibiscus sabdariffa</name>
    <name type="common">roselle</name>
    <dbReference type="NCBI Taxonomy" id="183260"/>
    <lineage>
        <taxon>Eukaryota</taxon>
        <taxon>Viridiplantae</taxon>
        <taxon>Streptophyta</taxon>
        <taxon>Embryophyta</taxon>
        <taxon>Tracheophyta</taxon>
        <taxon>Spermatophyta</taxon>
        <taxon>Magnoliopsida</taxon>
        <taxon>eudicotyledons</taxon>
        <taxon>Gunneridae</taxon>
        <taxon>Pentapetalae</taxon>
        <taxon>rosids</taxon>
        <taxon>malvids</taxon>
        <taxon>Malvales</taxon>
        <taxon>Malvaceae</taxon>
        <taxon>Malvoideae</taxon>
        <taxon>Hibiscus</taxon>
    </lineage>
</organism>
<sequence>MLPLLGKVNMHPCGSFAQVFTGPCVATTKFVCSWMNKAVLPQLIFEVSTMTGWTPQSDHSHGFDFCHSTGAPPLGRARLRPITKVQAKGLVLGAGSLGSGSVIEPDPVHPDTEPVRFVCNRVTVAGIVIGLVLIEDREMMMEAME</sequence>
<proteinExistence type="predicted"/>